<dbReference type="InterPro" id="IPR029044">
    <property type="entry name" value="Nucleotide-diphossugar_trans"/>
</dbReference>
<dbReference type="GO" id="GO:0008690">
    <property type="term" value="F:3-deoxy-manno-octulosonate cytidylyltransferase activity"/>
    <property type="evidence" value="ECO:0007669"/>
    <property type="project" value="UniProtKB-UniRule"/>
</dbReference>
<evidence type="ECO:0000313" key="6">
    <source>
        <dbReference type="EMBL" id="PTD97989.1"/>
    </source>
</evidence>
<dbReference type="InterPro" id="IPR004528">
    <property type="entry name" value="KdsB"/>
</dbReference>
<dbReference type="SUPFAM" id="SSF53448">
    <property type="entry name" value="Nucleotide-diphospho-sugar transferases"/>
    <property type="match status" value="1"/>
</dbReference>
<comment type="caution">
    <text evidence="6">The sequence shown here is derived from an EMBL/GenBank/DDBJ whole genome shotgun (WGS) entry which is preliminary data.</text>
</comment>
<sequence length="257" mass="27935">MHPFRVVIPARFASTRLPGKPLADICGKPMVVRVIERAELAGAPEIWVATDHQEVFDAVRAAGGQALMTRSDHPSGTDRLAEVVERLGWDDSDIVVNVQGDEPLIDPALISAVAHALREDPQAAIATAAHALHSAVEMFNPNVVKVVCNAAGQALYFSRAPLPWARDAFASSRDSLPAGLPVLRHVGIYAYRVSFLRRYAALAPSPLEHWEALEQLRALWHGYRIQVLEVTAAPPAGVDTEEDLARVRQVFARGGPD</sequence>
<accession>A0A2T4IJN4</accession>
<reference evidence="6 7" key="2">
    <citation type="submission" date="2018-04" db="EMBL/GenBank/DDBJ databases">
        <title>Thauera lacus sp. nov., isolated from an saline lake in Inner Mongolia, China.</title>
        <authorList>
            <person name="Liang Q.-Y."/>
        </authorList>
    </citation>
    <scope>NUCLEOTIDE SEQUENCE [LARGE SCALE GENOMIC DNA]</scope>
    <source>
        <strain evidence="6 7">D20</strain>
    </source>
</reference>
<dbReference type="UniPathway" id="UPA00358">
    <property type="reaction ID" value="UER00476"/>
</dbReference>
<evidence type="ECO:0000256" key="4">
    <source>
        <dbReference type="ARBA" id="ARBA00022985"/>
    </source>
</evidence>
<dbReference type="CDD" id="cd02517">
    <property type="entry name" value="CMP-KDO-Synthetase"/>
    <property type="match status" value="1"/>
</dbReference>
<proteinExistence type="inferred from homology"/>
<dbReference type="NCBIfam" id="NF003952">
    <property type="entry name" value="PRK05450.1-5"/>
    <property type="match status" value="1"/>
</dbReference>
<dbReference type="RefSeq" id="WP_107491749.1">
    <property type="nucleotide sequence ID" value="NZ_PZKC01000001.1"/>
</dbReference>
<dbReference type="FunFam" id="3.90.550.10:FF:000011">
    <property type="entry name" value="3-deoxy-manno-octulosonate cytidylyltransferase"/>
    <property type="match status" value="1"/>
</dbReference>
<keyword evidence="7" id="KW-1185">Reference proteome</keyword>
<evidence type="ECO:0000313" key="7">
    <source>
        <dbReference type="Proteomes" id="UP000241193"/>
    </source>
</evidence>
<gene>
    <name evidence="5" type="primary">kdsB</name>
    <name evidence="6" type="ORF">C8261_00790</name>
</gene>
<dbReference type="EMBL" id="PZKC01000001">
    <property type="protein sequence ID" value="PTD97989.1"/>
    <property type="molecule type" value="Genomic_DNA"/>
</dbReference>
<comment type="subcellular location">
    <subcellularLocation>
        <location evidence="5">Cytoplasm</location>
    </subcellularLocation>
    <subcellularLocation>
        <location evidence="1">Membrane</location>
    </subcellularLocation>
</comment>
<evidence type="ECO:0000256" key="1">
    <source>
        <dbReference type="ARBA" id="ARBA00004370"/>
    </source>
</evidence>
<keyword evidence="5" id="KW-0963">Cytoplasm</keyword>
<protein>
    <recommendedName>
        <fullName evidence="5">3-deoxy-manno-octulosonate cytidylyltransferase</fullName>
        <ecNumber evidence="5">2.7.7.38</ecNumber>
    </recommendedName>
    <alternativeName>
        <fullName evidence="5">CMP-2-keto-3-deoxyoctulosonic acid synthase</fullName>
        <shortName evidence="5">CKS</shortName>
        <shortName evidence="5">CMP-KDO synthase</shortName>
    </alternativeName>
</protein>
<evidence type="ECO:0000256" key="3">
    <source>
        <dbReference type="ARBA" id="ARBA00022695"/>
    </source>
</evidence>
<comment type="similarity">
    <text evidence="5">Belongs to the KdsB family.</text>
</comment>
<comment type="pathway">
    <text evidence="5">Nucleotide-sugar biosynthesis; CMP-3-deoxy-D-manno-octulosonate biosynthesis; CMP-3-deoxy-D-manno-octulosonate from 3-deoxy-D-manno-octulosonate and CTP: step 1/1.</text>
</comment>
<dbReference type="InterPro" id="IPR003329">
    <property type="entry name" value="Cytidylyl_trans"/>
</dbReference>
<keyword evidence="3 5" id="KW-0548">Nucleotidyltransferase</keyword>
<keyword evidence="4 5" id="KW-0448">Lipopolysaccharide biosynthesis</keyword>
<reference evidence="6 7" key="1">
    <citation type="submission" date="2018-03" db="EMBL/GenBank/DDBJ databases">
        <authorList>
            <person name="Keele B.F."/>
        </authorList>
    </citation>
    <scope>NUCLEOTIDE SEQUENCE [LARGE SCALE GENOMIC DNA]</scope>
    <source>
        <strain evidence="6 7">D20</strain>
    </source>
</reference>
<dbReference type="HAMAP" id="MF_00057">
    <property type="entry name" value="KdsB"/>
    <property type="match status" value="1"/>
</dbReference>
<dbReference type="NCBIfam" id="TIGR00466">
    <property type="entry name" value="kdsB"/>
    <property type="match status" value="1"/>
</dbReference>
<dbReference type="PANTHER" id="PTHR42866">
    <property type="entry name" value="3-DEOXY-MANNO-OCTULOSONATE CYTIDYLYLTRANSFERASE"/>
    <property type="match status" value="1"/>
</dbReference>
<dbReference type="Pfam" id="PF02348">
    <property type="entry name" value="CTP_transf_3"/>
    <property type="match status" value="1"/>
</dbReference>
<keyword evidence="2 5" id="KW-0808">Transferase</keyword>
<dbReference type="PANTHER" id="PTHR42866:SF2">
    <property type="entry name" value="3-DEOXY-MANNO-OCTULOSONATE CYTIDYLYLTRANSFERASE, MITOCHONDRIAL"/>
    <property type="match status" value="1"/>
</dbReference>
<organism evidence="6 7">
    <name type="scientific">Pseudothauera lacus</name>
    <dbReference type="NCBI Taxonomy" id="2136175"/>
    <lineage>
        <taxon>Bacteria</taxon>
        <taxon>Pseudomonadati</taxon>
        <taxon>Pseudomonadota</taxon>
        <taxon>Betaproteobacteria</taxon>
        <taxon>Rhodocyclales</taxon>
        <taxon>Zoogloeaceae</taxon>
        <taxon>Pseudothauera</taxon>
    </lineage>
</organism>
<dbReference type="Gene3D" id="3.90.550.10">
    <property type="entry name" value="Spore Coat Polysaccharide Biosynthesis Protein SpsA, Chain A"/>
    <property type="match status" value="1"/>
</dbReference>
<dbReference type="GO" id="GO:0033468">
    <property type="term" value="P:CMP-keto-3-deoxy-D-manno-octulosonic acid biosynthetic process"/>
    <property type="evidence" value="ECO:0007669"/>
    <property type="project" value="UniProtKB-UniRule"/>
</dbReference>
<dbReference type="GO" id="GO:0005829">
    <property type="term" value="C:cytosol"/>
    <property type="evidence" value="ECO:0007669"/>
    <property type="project" value="TreeGrafter"/>
</dbReference>
<dbReference type="Proteomes" id="UP000241193">
    <property type="component" value="Unassembled WGS sequence"/>
</dbReference>
<dbReference type="NCBIfam" id="NF009905">
    <property type="entry name" value="PRK13368.1"/>
    <property type="match status" value="1"/>
</dbReference>
<evidence type="ECO:0000256" key="5">
    <source>
        <dbReference type="HAMAP-Rule" id="MF_00057"/>
    </source>
</evidence>
<comment type="catalytic activity">
    <reaction evidence="5">
        <text>3-deoxy-alpha-D-manno-oct-2-ulosonate + CTP = CMP-3-deoxy-beta-D-manno-octulosonate + diphosphate</text>
        <dbReference type="Rhea" id="RHEA:23448"/>
        <dbReference type="ChEBI" id="CHEBI:33019"/>
        <dbReference type="ChEBI" id="CHEBI:37563"/>
        <dbReference type="ChEBI" id="CHEBI:85986"/>
        <dbReference type="ChEBI" id="CHEBI:85987"/>
        <dbReference type="EC" id="2.7.7.38"/>
    </reaction>
</comment>
<dbReference type="NCBIfam" id="NF003950">
    <property type="entry name" value="PRK05450.1-3"/>
    <property type="match status" value="1"/>
</dbReference>
<evidence type="ECO:0000256" key="2">
    <source>
        <dbReference type="ARBA" id="ARBA00022679"/>
    </source>
</evidence>
<comment type="function">
    <text evidence="5">Activates KDO (a required 8-carbon sugar) for incorporation into bacterial lipopolysaccharide in Gram-negative bacteria.</text>
</comment>
<name>A0A2T4IJN4_9RHOO</name>
<dbReference type="AlphaFoldDB" id="A0A2T4IJN4"/>
<dbReference type="OrthoDB" id="9815559at2"/>
<dbReference type="EC" id="2.7.7.38" evidence="5"/>
<dbReference type="GO" id="GO:0016020">
    <property type="term" value="C:membrane"/>
    <property type="evidence" value="ECO:0007669"/>
    <property type="project" value="UniProtKB-SubCell"/>
</dbReference>
<dbReference type="GO" id="GO:0009103">
    <property type="term" value="P:lipopolysaccharide biosynthetic process"/>
    <property type="evidence" value="ECO:0007669"/>
    <property type="project" value="UniProtKB-UniRule"/>
</dbReference>